<feature type="coiled-coil region" evidence="1">
    <location>
        <begin position="36"/>
        <end position="70"/>
    </location>
</feature>
<dbReference type="InterPro" id="IPR000210">
    <property type="entry name" value="BTB/POZ_dom"/>
</dbReference>
<feature type="domain" description="BTB" evidence="3">
    <location>
        <begin position="221"/>
        <end position="291"/>
    </location>
</feature>
<gene>
    <name evidence="4" type="ORF">PMAYCL1PPCAC_28115</name>
</gene>
<comment type="caution">
    <text evidence="4">The sequence shown here is derived from an EMBL/GenBank/DDBJ whole genome shotgun (WGS) entry which is preliminary data.</text>
</comment>
<evidence type="ECO:0000256" key="1">
    <source>
        <dbReference type="SAM" id="Coils"/>
    </source>
</evidence>
<evidence type="ECO:0000313" key="4">
    <source>
        <dbReference type="EMBL" id="GMR57920.1"/>
    </source>
</evidence>
<keyword evidence="5" id="KW-1185">Reference proteome</keyword>
<dbReference type="CDD" id="cd18186">
    <property type="entry name" value="BTB_POZ_ZBTB_KLHL-like"/>
    <property type="match status" value="1"/>
</dbReference>
<reference evidence="5" key="1">
    <citation type="submission" date="2022-10" db="EMBL/GenBank/DDBJ databases">
        <title>Genome assembly of Pristionchus species.</title>
        <authorList>
            <person name="Yoshida K."/>
            <person name="Sommer R.J."/>
        </authorList>
    </citation>
    <scope>NUCLEOTIDE SEQUENCE [LARGE SCALE GENOMIC DNA]</scope>
    <source>
        <strain evidence="5">RS5460</strain>
    </source>
</reference>
<keyword evidence="1" id="KW-0175">Coiled coil</keyword>
<name>A0AAN5D8B9_9BILA</name>
<dbReference type="PANTHER" id="PTHR22744">
    <property type="entry name" value="HELIX LOOP HELIX PROTEIN 21-RELATED"/>
    <property type="match status" value="1"/>
</dbReference>
<feature type="non-terminal residue" evidence="4">
    <location>
        <position position="1"/>
    </location>
</feature>
<dbReference type="PROSITE" id="PS50097">
    <property type="entry name" value="BTB"/>
    <property type="match status" value="1"/>
</dbReference>
<dbReference type="SMART" id="SM00225">
    <property type="entry name" value="BTB"/>
    <property type="match status" value="1"/>
</dbReference>
<feature type="compositionally biased region" description="Polar residues" evidence="2">
    <location>
        <begin position="1"/>
        <end position="11"/>
    </location>
</feature>
<dbReference type="AlphaFoldDB" id="A0AAN5D8B9"/>
<dbReference type="PANTHER" id="PTHR22744:SF17">
    <property type="entry name" value="BTB DOMAIN-CONTAINING PROTEIN"/>
    <property type="match status" value="1"/>
</dbReference>
<protein>
    <recommendedName>
        <fullName evidence="3">BTB domain-containing protein</fullName>
    </recommendedName>
</protein>
<organism evidence="4 5">
    <name type="scientific">Pristionchus mayeri</name>
    <dbReference type="NCBI Taxonomy" id="1317129"/>
    <lineage>
        <taxon>Eukaryota</taxon>
        <taxon>Metazoa</taxon>
        <taxon>Ecdysozoa</taxon>
        <taxon>Nematoda</taxon>
        <taxon>Chromadorea</taxon>
        <taxon>Rhabditida</taxon>
        <taxon>Rhabditina</taxon>
        <taxon>Diplogasteromorpha</taxon>
        <taxon>Diplogasteroidea</taxon>
        <taxon>Neodiplogasteridae</taxon>
        <taxon>Pristionchus</taxon>
    </lineage>
</organism>
<dbReference type="Gene3D" id="3.30.710.10">
    <property type="entry name" value="Potassium Channel Kv1.1, Chain A"/>
    <property type="match status" value="1"/>
</dbReference>
<accession>A0AAN5D8B9</accession>
<evidence type="ECO:0000313" key="5">
    <source>
        <dbReference type="Proteomes" id="UP001328107"/>
    </source>
</evidence>
<dbReference type="SUPFAM" id="SSF54695">
    <property type="entry name" value="POZ domain"/>
    <property type="match status" value="1"/>
</dbReference>
<dbReference type="InterPro" id="IPR011333">
    <property type="entry name" value="SKP1/BTB/POZ_sf"/>
</dbReference>
<sequence length="411" mass="47419">LNKDCSNSQMDENGLNGEDVEIIGERMSRKRKIDDREETDDVIIELRKKVLQLEKEKLELKSERDQFKKRVQSLEPGTSSKVFTQKIRVDNNADFTKYRSPPFRVNGIEITVGIKESTSYTDYINGSGNAPEVEVTPYVNMDAYGAVAKDIFAVITVTQRRRVNSRRVGKCRATVRTLMYRPAEFEGKVETFEPTDDLCNSHTNIHITLVVQGSGHPGGGSDWRIVVVKGKEFRVSAAYLSQWSQFFRAYFEADMEEKKKGIYPIKDPDISAADFEEMLLVIFPTQKAINEDNYEVLLKLANRFEMPDLFRRIETFMLDLKSHSLSPAWLFLLAINTYDLPAVQAMFLHRWRNDGRLMDELLTSEFYDALKPSTRNMINERFTEACLRRDQRHFRVSPPQSDDSENDSDSD</sequence>
<feature type="region of interest" description="Disordered" evidence="2">
    <location>
        <begin position="1"/>
        <end position="20"/>
    </location>
</feature>
<dbReference type="Pfam" id="PF00651">
    <property type="entry name" value="BTB"/>
    <property type="match status" value="1"/>
</dbReference>
<evidence type="ECO:0000259" key="3">
    <source>
        <dbReference type="PROSITE" id="PS50097"/>
    </source>
</evidence>
<dbReference type="EMBL" id="BTRK01000006">
    <property type="protein sequence ID" value="GMR57920.1"/>
    <property type="molecule type" value="Genomic_DNA"/>
</dbReference>
<dbReference type="Proteomes" id="UP001328107">
    <property type="component" value="Unassembled WGS sequence"/>
</dbReference>
<proteinExistence type="predicted"/>
<evidence type="ECO:0000256" key="2">
    <source>
        <dbReference type="SAM" id="MobiDB-lite"/>
    </source>
</evidence>